<feature type="non-terminal residue" evidence="1">
    <location>
        <position position="256"/>
    </location>
</feature>
<dbReference type="Pfam" id="PF11369">
    <property type="entry name" value="DUF3160"/>
    <property type="match status" value="1"/>
</dbReference>
<name>X1F8V5_9ZZZZ</name>
<comment type="caution">
    <text evidence="1">The sequence shown here is derived from an EMBL/GenBank/DDBJ whole genome shotgun (WGS) entry which is preliminary data.</text>
</comment>
<dbReference type="AlphaFoldDB" id="X1F8V5"/>
<proteinExistence type="predicted"/>
<reference evidence="1" key="1">
    <citation type="journal article" date="2014" name="Front. Microbiol.">
        <title>High frequency of phylogenetically diverse reductive dehalogenase-homologous genes in deep subseafloor sedimentary metagenomes.</title>
        <authorList>
            <person name="Kawai M."/>
            <person name="Futagami T."/>
            <person name="Toyoda A."/>
            <person name="Takaki Y."/>
            <person name="Nishi S."/>
            <person name="Hori S."/>
            <person name="Arai W."/>
            <person name="Tsubouchi T."/>
            <person name="Morono Y."/>
            <person name="Uchiyama I."/>
            <person name="Ito T."/>
            <person name="Fujiyama A."/>
            <person name="Inagaki F."/>
            <person name="Takami H."/>
        </authorList>
    </citation>
    <scope>NUCLEOTIDE SEQUENCE</scope>
    <source>
        <strain evidence="1">Expedition CK06-06</strain>
    </source>
</reference>
<accession>X1F8V5</accession>
<protein>
    <submittedName>
        <fullName evidence="1">Uncharacterized protein</fullName>
    </submittedName>
</protein>
<sequence>MGKTDDLYADDYLKLVKEIFPSPGTVDKYTDQSKLSQFIEEATKLRPPKILSGAAFVEEGEFAVSTKGFRFMGQRFIPDSYMFQELVYGIKDRKEILKYKGEEKPFTMEVIPNVGPARAFPRGLDILAVLGSKRALEILEKEGDTEYTNYYDQLNKLKDEFSSQTTGEWKQNLYWRWLYSLLPLLEERKEENLPKFMQSVAWIDKELQATLGSWAELRHDTILYTKQSYPMMVTAMPGEPKRTYGYVEPYPEVYAR</sequence>
<evidence type="ECO:0000313" key="1">
    <source>
        <dbReference type="EMBL" id="GAH25839.1"/>
    </source>
</evidence>
<gene>
    <name evidence="1" type="ORF">S03H2_00253</name>
</gene>
<dbReference type="SMART" id="SM01325">
    <property type="entry name" value="DUF3160"/>
    <property type="match status" value="1"/>
</dbReference>
<dbReference type="EMBL" id="BARU01000031">
    <property type="protein sequence ID" value="GAH25839.1"/>
    <property type="molecule type" value="Genomic_DNA"/>
</dbReference>
<dbReference type="InterPro" id="IPR022601">
    <property type="entry name" value="DUF3160"/>
</dbReference>
<organism evidence="1">
    <name type="scientific">marine sediment metagenome</name>
    <dbReference type="NCBI Taxonomy" id="412755"/>
    <lineage>
        <taxon>unclassified sequences</taxon>
        <taxon>metagenomes</taxon>
        <taxon>ecological metagenomes</taxon>
    </lineage>
</organism>